<dbReference type="PANTHER" id="PTHR34138:SF1">
    <property type="entry name" value="CELL SHAPE-DETERMINING PROTEIN MREC"/>
    <property type="match status" value="1"/>
</dbReference>
<evidence type="ECO:0000313" key="8">
    <source>
        <dbReference type="Proteomes" id="UP000034799"/>
    </source>
</evidence>
<evidence type="ECO:0000256" key="2">
    <source>
        <dbReference type="ARBA" id="ARBA00013855"/>
    </source>
</evidence>
<accession>A0A0G0MQR1</accession>
<sequence>MDRNTENKIGSFFVLLLASIVLLIFSTRLSYLRNSISYMYSGMSQTSMRSGQELHRYLTLYSDLVSIKSENEKLKAENSRLTSDLINMSFILEENQQLKSIKSIKYTTGKLLKANMFVSSVTPENAYINRGEKDGVERGDVVQYGLIYVGNIESVDGSSAMVKLPYSKASFLRVSILKPFVWQGKTAQELSKNVASLFRSTAVAIGKGDSIVIENISVDKGVADGDIVVVNDEKVGKYLVLGRIKGISSDPAASSVSADVETILNYEDINTFFIEIE</sequence>
<keyword evidence="3" id="KW-0133">Cell shape</keyword>
<proteinExistence type="inferred from homology"/>
<dbReference type="STRING" id="1619100.UT34_C0001G0409"/>
<feature type="transmembrane region" description="Helical" evidence="5">
    <location>
        <begin position="12"/>
        <end position="31"/>
    </location>
</feature>
<name>A0A0G0MQR1_9BACT</name>
<dbReference type="GO" id="GO:0005886">
    <property type="term" value="C:plasma membrane"/>
    <property type="evidence" value="ECO:0007669"/>
    <property type="project" value="TreeGrafter"/>
</dbReference>
<dbReference type="GO" id="GO:0008360">
    <property type="term" value="P:regulation of cell shape"/>
    <property type="evidence" value="ECO:0007669"/>
    <property type="project" value="UniProtKB-KW"/>
</dbReference>
<dbReference type="Gene3D" id="2.40.10.350">
    <property type="entry name" value="Rod shape-determining protein MreC, domain 2"/>
    <property type="match status" value="1"/>
</dbReference>
<evidence type="ECO:0000259" key="6">
    <source>
        <dbReference type="Pfam" id="PF04085"/>
    </source>
</evidence>
<protein>
    <recommendedName>
        <fullName evidence="2">Cell shape-determining protein MreC</fullName>
    </recommendedName>
    <alternativeName>
        <fullName evidence="4">Cell shape protein MreC</fullName>
    </alternativeName>
</protein>
<comment type="caution">
    <text evidence="7">The sequence shown here is derived from an EMBL/GenBank/DDBJ whole genome shotgun (WGS) entry which is preliminary data.</text>
</comment>
<dbReference type="Proteomes" id="UP000034799">
    <property type="component" value="Unassembled WGS sequence"/>
</dbReference>
<evidence type="ECO:0000256" key="3">
    <source>
        <dbReference type="ARBA" id="ARBA00022960"/>
    </source>
</evidence>
<dbReference type="AlphaFoldDB" id="A0A0G0MQR1"/>
<dbReference type="InterPro" id="IPR042177">
    <property type="entry name" value="Cell/Rod_1"/>
</dbReference>
<feature type="domain" description="Rod shape-determining protein MreC beta-barrel core" evidence="6">
    <location>
        <begin position="126"/>
        <end position="273"/>
    </location>
</feature>
<keyword evidence="5" id="KW-0472">Membrane</keyword>
<evidence type="ECO:0000256" key="1">
    <source>
        <dbReference type="ARBA" id="ARBA00009369"/>
    </source>
</evidence>
<keyword evidence="5" id="KW-1133">Transmembrane helix</keyword>
<dbReference type="Pfam" id="PF04085">
    <property type="entry name" value="MreC"/>
    <property type="match status" value="1"/>
</dbReference>
<dbReference type="InterPro" id="IPR007221">
    <property type="entry name" value="MreC"/>
</dbReference>
<gene>
    <name evidence="7" type="ORF">UT34_C0001G0409</name>
</gene>
<organism evidence="7 8">
    <name type="scientific">candidate division WS6 bacterium GW2011_GWF2_39_15</name>
    <dbReference type="NCBI Taxonomy" id="1619100"/>
    <lineage>
        <taxon>Bacteria</taxon>
        <taxon>Candidatus Dojkabacteria</taxon>
    </lineage>
</organism>
<evidence type="ECO:0000313" key="7">
    <source>
        <dbReference type="EMBL" id="KKR06369.1"/>
    </source>
</evidence>
<evidence type="ECO:0000256" key="5">
    <source>
        <dbReference type="SAM" id="Phobius"/>
    </source>
</evidence>
<keyword evidence="5" id="KW-0812">Transmembrane</keyword>
<dbReference type="InterPro" id="IPR042175">
    <property type="entry name" value="Cell/Rod_MreC_2"/>
</dbReference>
<dbReference type="InterPro" id="IPR055342">
    <property type="entry name" value="MreC_beta-barrel_core"/>
</dbReference>
<dbReference type="EMBL" id="LBWK01000001">
    <property type="protein sequence ID" value="KKR06369.1"/>
    <property type="molecule type" value="Genomic_DNA"/>
</dbReference>
<evidence type="ECO:0000256" key="4">
    <source>
        <dbReference type="ARBA" id="ARBA00032089"/>
    </source>
</evidence>
<dbReference type="PANTHER" id="PTHR34138">
    <property type="entry name" value="CELL SHAPE-DETERMINING PROTEIN MREC"/>
    <property type="match status" value="1"/>
</dbReference>
<reference evidence="7 8" key="1">
    <citation type="journal article" date="2015" name="Nature">
        <title>rRNA introns, odd ribosomes, and small enigmatic genomes across a large radiation of phyla.</title>
        <authorList>
            <person name="Brown C.T."/>
            <person name="Hug L.A."/>
            <person name="Thomas B.C."/>
            <person name="Sharon I."/>
            <person name="Castelle C.J."/>
            <person name="Singh A."/>
            <person name="Wilkins M.J."/>
            <person name="Williams K.H."/>
            <person name="Banfield J.F."/>
        </authorList>
    </citation>
    <scope>NUCLEOTIDE SEQUENCE [LARGE SCALE GENOMIC DNA]</scope>
</reference>
<comment type="similarity">
    <text evidence="1">Belongs to the MreC family.</text>
</comment>
<dbReference type="Gene3D" id="2.40.10.340">
    <property type="entry name" value="Rod shape-determining protein MreC, domain 1"/>
    <property type="match status" value="1"/>
</dbReference>